<dbReference type="Pfam" id="PF01590">
    <property type="entry name" value="GAF"/>
    <property type="match status" value="1"/>
</dbReference>
<proteinExistence type="predicted"/>
<dbReference type="CDD" id="cd00130">
    <property type="entry name" value="PAS"/>
    <property type="match status" value="2"/>
</dbReference>
<evidence type="ECO:0000259" key="13">
    <source>
        <dbReference type="PROSITE" id="PS50112"/>
    </source>
</evidence>
<dbReference type="InterPro" id="IPR003018">
    <property type="entry name" value="GAF"/>
</dbReference>
<dbReference type="Gene3D" id="1.10.287.130">
    <property type="match status" value="1"/>
</dbReference>
<dbReference type="Pfam" id="PF13426">
    <property type="entry name" value="PAS_9"/>
    <property type="match status" value="1"/>
</dbReference>
<dbReference type="SMART" id="SM00065">
    <property type="entry name" value="GAF"/>
    <property type="match status" value="1"/>
</dbReference>
<dbReference type="Pfam" id="PF02518">
    <property type="entry name" value="HATPase_c"/>
    <property type="match status" value="1"/>
</dbReference>
<feature type="domain" description="Histidine kinase" evidence="12">
    <location>
        <begin position="464"/>
        <end position="679"/>
    </location>
</feature>
<keyword evidence="8" id="KW-0472">Membrane</keyword>
<dbReference type="Gene3D" id="3.30.450.40">
    <property type="match status" value="1"/>
</dbReference>
<dbReference type="Pfam" id="PF00989">
    <property type="entry name" value="PAS"/>
    <property type="match status" value="1"/>
</dbReference>
<evidence type="ECO:0000256" key="8">
    <source>
        <dbReference type="ARBA" id="ARBA00023136"/>
    </source>
</evidence>
<dbReference type="PROSITE" id="PS50109">
    <property type="entry name" value="HIS_KIN"/>
    <property type="match status" value="1"/>
</dbReference>
<protein>
    <recommendedName>
        <fullName evidence="9">Sensor-like histidine kinase SenX3</fullName>
        <ecNumber evidence="3">2.7.13.3</ecNumber>
    </recommendedName>
</protein>
<dbReference type="CDD" id="cd00082">
    <property type="entry name" value="HisKA"/>
    <property type="match status" value="1"/>
</dbReference>
<dbReference type="InterPro" id="IPR003661">
    <property type="entry name" value="HisK_dim/P_dom"/>
</dbReference>
<keyword evidence="4" id="KW-0597">Phosphoprotein</keyword>
<evidence type="ECO:0000256" key="7">
    <source>
        <dbReference type="ARBA" id="ARBA00023012"/>
    </source>
</evidence>
<dbReference type="InterPro" id="IPR001610">
    <property type="entry name" value="PAC"/>
</dbReference>
<evidence type="ECO:0000256" key="5">
    <source>
        <dbReference type="ARBA" id="ARBA00022679"/>
    </source>
</evidence>
<dbReference type="NCBIfam" id="TIGR00229">
    <property type="entry name" value="sensory_box"/>
    <property type="match status" value="1"/>
</dbReference>
<evidence type="ECO:0000313" key="14">
    <source>
        <dbReference type="EMBL" id="GLW90672.1"/>
    </source>
</evidence>
<keyword evidence="5" id="KW-0808">Transferase</keyword>
<evidence type="ECO:0000256" key="2">
    <source>
        <dbReference type="ARBA" id="ARBA00004236"/>
    </source>
</evidence>
<dbReference type="EC" id="2.7.13.3" evidence="3"/>
<evidence type="ECO:0000256" key="3">
    <source>
        <dbReference type="ARBA" id="ARBA00012438"/>
    </source>
</evidence>
<dbReference type="InterPro" id="IPR003594">
    <property type="entry name" value="HATPase_dom"/>
</dbReference>
<evidence type="ECO:0000256" key="4">
    <source>
        <dbReference type="ARBA" id="ARBA00022553"/>
    </source>
</evidence>
<dbReference type="InterPro" id="IPR005467">
    <property type="entry name" value="His_kinase_dom"/>
</dbReference>
<dbReference type="GO" id="GO:0005886">
    <property type="term" value="C:plasma membrane"/>
    <property type="evidence" value="ECO:0007669"/>
    <property type="project" value="UniProtKB-SubCell"/>
</dbReference>
<dbReference type="GO" id="GO:0000155">
    <property type="term" value="F:phosphorelay sensor kinase activity"/>
    <property type="evidence" value="ECO:0007669"/>
    <property type="project" value="InterPro"/>
</dbReference>
<dbReference type="SUPFAM" id="SSF55781">
    <property type="entry name" value="GAF domain-like"/>
    <property type="match status" value="1"/>
</dbReference>
<dbReference type="AlphaFoldDB" id="A0A9W6QJJ4"/>
<dbReference type="InterPro" id="IPR000014">
    <property type="entry name" value="PAS"/>
</dbReference>
<gene>
    <name evidence="14" type="ORF">Aglo03_14880</name>
</gene>
<name>A0A9W6QJJ4_9PSEU</name>
<dbReference type="PANTHER" id="PTHR42878">
    <property type="entry name" value="TWO-COMPONENT HISTIDINE KINASE"/>
    <property type="match status" value="1"/>
</dbReference>
<reference evidence="14" key="1">
    <citation type="submission" date="2023-02" db="EMBL/GenBank/DDBJ databases">
        <title>Actinokineospora globicatena NBRC 15670.</title>
        <authorList>
            <person name="Ichikawa N."/>
            <person name="Sato H."/>
            <person name="Tonouchi N."/>
        </authorList>
    </citation>
    <scope>NUCLEOTIDE SEQUENCE</scope>
    <source>
        <strain evidence="14">NBRC 15670</strain>
    </source>
</reference>
<feature type="region of interest" description="Disordered" evidence="11">
    <location>
        <begin position="677"/>
        <end position="703"/>
    </location>
</feature>
<evidence type="ECO:0000313" key="15">
    <source>
        <dbReference type="Proteomes" id="UP001165042"/>
    </source>
</evidence>
<dbReference type="SMART" id="SM00086">
    <property type="entry name" value="PAC"/>
    <property type="match status" value="2"/>
</dbReference>
<comment type="catalytic activity">
    <reaction evidence="1">
        <text>ATP + protein L-histidine = ADP + protein N-phospho-L-histidine.</text>
        <dbReference type="EC" id="2.7.13.3"/>
    </reaction>
</comment>
<dbReference type="InterPro" id="IPR035965">
    <property type="entry name" value="PAS-like_dom_sf"/>
</dbReference>
<feature type="compositionally biased region" description="Basic and acidic residues" evidence="11">
    <location>
        <begin position="686"/>
        <end position="696"/>
    </location>
</feature>
<dbReference type="InterPro" id="IPR050351">
    <property type="entry name" value="BphY/WalK/GraS-like"/>
</dbReference>
<dbReference type="SUPFAM" id="SSF55785">
    <property type="entry name" value="PYP-like sensor domain (PAS domain)"/>
    <property type="match status" value="2"/>
</dbReference>
<dbReference type="InterPro" id="IPR036097">
    <property type="entry name" value="HisK_dim/P_sf"/>
</dbReference>
<organism evidence="14 15">
    <name type="scientific">Actinokineospora globicatena</name>
    <dbReference type="NCBI Taxonomy" id="103729"/>
    <lineage>
        <taxon>Bacteria</taxon>
        <taxon>Bacillati</taxon>
        <taxon>Actinomycetota</taxon>
        <taxon>Actinomycetes</taxon>
        <taxon>Pseudonocardiales</taxon>
        <taxon>Pseudonocardiaceae</taxon>
        <taxon>Actinokineospora</taxon>
    </lineage>
</organism>
<comment type="subcellular location">
    <subcellularLocation>
        <location evidence="2">Cell membrane</location>
    </subcellularLocation>
</comment>
<dbReference type="GO" id="GO:0007234">
    <property type="term" value="P:osmosensory signaling via phosphorelay pathway"/>
    <property type="evidence" value="ECO:0007669"/>
    <property type="project" value="TreeGrafter"/>
</dbReference>
<keyword evidence="10" id="KW-0175">Coiled coil</keyword>
<dbReference type="SUPFAM" id="SSF55874">
    <property type="entry name" value="ATPase domain of HSP90 chaperone/DNA topoisomerase II/histidine kinase"/>
    <property type="match status" value="1"/>
</dbReference>
<dbReference type="InterPro" id="IPR036890">
    <property type="entry name" value="HATPase_C_sf"/>
</dbReference>
<evidence type="ECO:0000256" key="11">
    <source>
        <dbReference type="SAM" id="MobiDB-lite"/>
    </source>
</evidence>
<comment type="caution">
    <text evidence="14">The sequence shown here is derived from an EMBL/GenBank/DDBJ whole genome shotgun (WGS) entry which is preliminary data.</text>
</comment>
<dbReference type="GO" id="GO:0006355">
    <property type="term" value="P:regulation of DNA-templated transcription"/>
    <property type="evidence" value="ECO:0007669"/>
    <property type="project" value="InterPro"/>
</dbReference>
<evidence type="ECO:0000256" key="6">
    <source>
        <dbReference type="ARBA" id="ARBA00022777"/>
    </source>
</evidence>
<accession>A0A9W6QJJ4</accession>
<keyword evidence="7" id="KW-0902">Two-component regulatory system</keyword>
<evidence type="ECO:0000259" key="12">
    <source>
        <dbReference type="PROSITE" id="PS50109"/>
    </source>
</evidence>
<dbReference type="PANTHER" id="PTHR42878:SF15">
    <property type="entry name" value="BACTERIOPHYTOCHROME"/>
    <property type="match status" value="1"/>
</dbReference>
<dbReference type="Proteomes" id="UP001165042">
    <property type="component" value="Unassembled WGS sequence"/>
</dbReference>
<dbReference type="PROSITE" id="PS50112">
    <property type="entry name" value="PAS"/>
    <property type="match status" value="1"/>
</dbReference>
<evidence type="ECO:0000256" key="1">
    <source>
        <dbReference type="ARBA" id="ARBA00000085"/>
    </source>
</evidence>
<evidence type="ECO:0000256" key="10">
    <source>
        <dbReference type="SAM" id="Coils"/>
    </source>
</evidence>
<feature type="coiled-coil region" evidence="10">
    <location>
        <begin position="437"/>
        <end position="464"/>
    </location>
</feature>
<keyword evidence="6" id="KW-0418">Kinase</keyword>
<dbReference type="InterPro" id="IPR004358">
    <property type="entry name" value="Sig_transdc_His_kin-like_C"/>
</dbReference>
<dbReference type="SMART" id="SM00387">
    <property type="entry name" value="HATPase_c"/>
    <property type="match status" value="1"/>
</dbReference>
<dbReference type="RefSeq" id="WP_285609038.1">
    <property type="nucleotide sequence ID" value="NZ_BSSD01000002.1"/>
</dbReference>
<dbReference type="PRINTS" id="PR00344">
    <property type="entry name" value="BCTRLSENSOR"/>
</dbReference>
<dbReference type="GO" id="GO:0030295">
    <property type="term" value="F:protein kinase activator activity"/>
    <property type="evidence" value="ECO:0007669"/>
    <property type="project" value="TreeGrafter"/>
</dbReference>
<dbReference type="EMBL" id="BSSD01000002">
    <property type="protein sequence ID" value="GLW90672.1"/>
    <property type="molecule type" value="Genomic_DNA"/>
</dbReference>
<keyword evidence="15" id="KW-1185">Reference proteome</keyword>
<dbReference type="InterPro" id="IPR013767">
    <property type="entry name" value="PAS_fold"/>
</dbReference>
<sequence length="703" mass="75967">MSETARLAALHEYAVLDAPADDELSAVVRVAAHVAGVPTATLNLLDEHRQCQLTTVGFDGADSARADSMCQVVVTTGAPVHVTDASRDERFATSPWVTGELAAVRGYASVPLITPDGHVLGTLCAFDTEPRSFTETQVTALQDLAVVVLALFERRRQARATEALAAETEAARALAEDYANELEARQELTDAVHESIDVAIVACDENGRLTLFNRAAREWHGMGADPGVEPEQWPAHYRLYAQDGVTPLDAEQVPLRVALRDGSVADVEMVITRDGRDPVRVVCAGRALHRPGGTPIGAVVTMRDVTVERAQRQELADRERLLATILDTAPDAVIVADARGAVTAWNPAAEAMFGYTGDEAIGRRLDELIIPTGLAAAHNRGYADRARTGESRLHDGVVQVPARRRDGSGLLVELSLASFTWQGERRFHSFLRDVTEREAARERLALANSELAAANDELDQFTAMVAHDLKSPLTAITAYTEVVTELIDERGRRGDQAAHKALSAISRAADRMTVMIDDLLAHARASHEPLGLREVDLDGIVDDLATELSAGSRRVEITRDPLPAVPGHPTLLRQVMANLLGNAVKYVDPGVEPRVHVGAEWTDGAVTITTSDNGIGIPSEARERVFALYDRAEVGSAYQGTGIGLSTCRRIVERHGGTIWVEPGRDGGTQVRFTVPVAGHTAPPPRTERQLRDRRSGQTAPRR</sequence>
<dbReference type="SMART" id="SM00388">
    <property type="entry name" value="HisKA"/>
    <property type="match status" value="1"/>
</dbReference>
<dbReference type="InterPro" id="IPR029016">
    <property type="entry name" value="GAF-like_dom_sf"/>
</dbReference>
<dbReference type="GO" id="GO:0000156">
    <property type="term" value="F:phosphorelay response regulator activity"/>
    <property type="evidence" value="ECO:0007669"/>
    <property type="project" value="TreeGrafter"/>
</dbReference>
<dbReference type="SMART" id="SM00091">
    <property type="entry name" value="PAS"/>
    <property type="match status" value="2"/>
</dbReference>
<feature type="domain" description="PAS" evidence="13">
    <location>
        <begin position="318"/>
        <end position="371"/>
    </location>
</feature>
<dbReference type="Gene3D" id="3.30.450.20">
    <property type="entry name" value="PAS domain"/>
    <property type="match status" value="2"/>
</dbReference>
<dbReference type="SUPFAM" id="SSF47384">
    <property type="entry name" value="Homodimeric domain of signal transducing histidine kinase"/>
    <property type="match status" value="1"/>
</dbReference>
<evidence type="ECO:0000256" key="9">
    <source>
        <dbReference type="ARBA" id="ARBA00039401"/>
    </source>
</evidence>
<dbReference type="Gene3D" id="3.30.565.10">
    <property type="entry name" value="Histidine kinase-like ATPase, C-terminal domain"/>
    <property type="match status" value="1"/>
</dbReference>
<dbReference type="Pfam" id="PF00512">
    <property type="entry name" value="HisKA"/>
    <property type="match status" value="1"/>
</dbReference>